<feature type="non-terminal residue" evidence="1">
    <location>
        <position position="264"/>
    </location>
</feature>
<sequence>YKYIQATNEANRRSGLSDEMSVSEVEARLSKWTSSLSSCVHSQVEYIPFLATAVEGVAKDLYDEELWHSERMLSLQQQPWKPPYEYSNKCLNQTYPRLRQGTTWDCLCREDVADGRLMRCLTRATDPYDEPYGAPFRYDTDSELGSGSCSPWPDCIDWTRVSQDNIGGSPGPEGGPYWDDFDRLAVPFIDYVREALEREMKRTATDIDENGESKQSRTRCPFGTLTSEDAASDLDLCVKRKSIVHLQDNADIIISRVNPVAMAN</sequence>
<organism evidence="1 2">
    <name type="scientific">Perkinsus olseni</name>
    <name type="common">Perkinsus atlanticus</name>
    <dbReference type="NCBI Taxonomy" id="32597"/>
    <lineage>
        <taxon>Eukaryota</taxon>
        <taxon>Sar</taxon>
        <taxon>Alveolata</taxon>
        <taxon>Perkinsozoa</taxon>
        <taxon>Perkinsea</taxon>
        <taxon>Perkinsida</taxon>
        <taxon>Perkinsidae</taxon>
        <taxon>Perkinsus</taxon>
    </lineage>
</organism>
<evidence type="ECO:0000313" key="1">
    <source>
        <dbReference type="EMBL" id="KAF4647345.1"/>
    </source>
</evidence>
<name>A0A7J6KJ85_PEROL</name>
<accession>A0A7J6KJ85</accession>
<dbReference type="Proteomes" id="UP000570595">
    <property type="component" value="Unassembled WGS sequence"/>
</dbReference>
<dbReference type="AlphaFoldDB" id="A0A7J6KJ85"/>
<feature type="non-terminal residue" evidence="1">
    <location>
        <position position="1"/>
    </location>
</feature>
<gene>
    <name evidence="1" type="ORF">FOZ61_004305</name>
</gene>
<comment type="caution">
    <text evidence="1">The sequence shown here is derived from an EMBL/GenBank/DDBJ whole genome shotgun (WGS) entry which is preliminary data.</text>
</comment>
<dbReference type="EMBL" id="JABAHT010002460">
    <property type="protein sequence ID" value="KAF4647345.1"/>
    <property type="molecule type" value="Genomic_DNA"/>
</dbReference>
<proteinExistence type="predicted"/>
<protein>
    <submittedName>
        <fullName evidence="1">Uncharacterized protein</fullName>
    </submittedName>
</protein>
<evidence type="ECO:0000313" key="2">
    <source>
        <dbReference type="Proteomes" id="UP000570595"/>
    </source>
</evidence>
<reference evidence="1 2" key="1">
    <citation type="submission" date="2020-04" db="EMBL/GenBank/DDBJ databases">
        <title>Perkinsus olseni comparative genomics.</title>
        <authorList>
            <person name="Bogema D.R."/>
        </authorList>
    </citation>
    <scope>NUCLEOTIDE SEQUENCE [LARGE SCALE GENOMIC DNA]</scope>
    <source>
        <strain evidence="1">ATCC PRA-179</strain>
    </source>
</reference>